<evidence type="ECO:0000313" key="18">
    <source>
        <dbReference type="EMBL" id="KAG8231865.1"/>
    </source>
</evidence>
<accession>A0A8K0KBH8</accession>
<evidence type="ECO:0000256" key="11">
    <source>
        <dbReference type="ARBA" id="ARBA00022989"/>
    </source>
</evidence>
<dbReference type="PRINTS" id="PR00377">
    <property type="entry name" value="IMPHPHTASES"/>
</dbReference>
<evidence type="ECO:0000256" key="8">
    <source>
        <dbReference type="ARBA" id="ARBA00022723"/>
    </source>
</evidence>
<keyword evidence="10 16" id="KW-0460">Magnesium</keyword>
<sequence length="342" mass="37633">MNLGGTIRLNPLGVCVLIGGCVLIFVYMNFWTSDDISREVSPPDEISLKKLLGVAINAAVLGGEEVRRVNGLENLNQRSKGKTDEGANDPVTDADFLSHCVMLQTLTRAFPNIKIISEEKPRKKCEEAPSVVFDENQLVESYSEIEDMTVKPEDVTVWIDPLDATQEFIEKLLQYVTTMVCVAVKGLPTIGVIHQPFKESKTYWAWVGHSKSPSVKSQVSPQRNIIVSRSHAGEVKNISQIAFGSDIDVTSAGGAGYKVLEVINGNASAYVHVTAIKKWDICAGDALLRSVGGNMTKIDGHELDYSAKSSQFNRGGLIATLQDHLWFIERLQKFYSNEKLSS</sequence>
<dbReference type="GO" id="GO:0005794">
    <property type="term" value="C:Golgi apparatus"/>
    <property type="evidence" value="ECO:0007669"/>
    <property type="project" value="UniProtKB-ARBA"/>
</dbReference>
<feature type="transmembrane region" description="Helical" evidence="17">
    <location>
        <begin position="12"/>
        <end position="31"/>
    </location>
</feature>
<dbReference type="FunFam" id="3.30.540.10:FF:000012">
    <property type="entry name" value="Blast:Putative inositol monophosphatase 3"/>
    <property type="match status" value="1"/>
</dbReference>
<keyword evidence="8 16" id="KW-0479">Metal-binding</keyword>
<keyword evidence="9" id="KW-0378">Hydrolase</keyword>
<evidence type="ECO:0000256" key="2">
    <source>
        <dbReference type="ARBA" id="ARBA00001946"/>
    </source>
</evidence>
<evidence type="ECO:0000256" key="16">
    <source>
        <dbReference type="PIRSR" id="PIRSR600760-2"/>
    </source>
</evidence>
<dbReference type="GO" id="GO:0046872">
    <property type="term" value="F:metal ion binding"/>
    <property type="evidence" value="ECO:0007669"/>
    <property type="project" value="UniProtKB-KW"/>
</dbReference>
<evidence type="ECO:0000256" key="9">
    <source>
        <dbReference type="ARBA" id="ARBA00022801"/>
    </source>
</evidence>
<evidence type="ECO:0000256" key="12">
    <source>
        <dbReference type="ARBA" id="ARBA00023136"/>
    </source>
</evidence>
<gene>
    <name evidence="18" type="ORF">J437_LFUL011770</name>
</gene>
<organism evidence="18 19">
    <name type="scientific">Ladona fulva</name>
    <name type="common">Scarce chaser dragonfly</name>
    <name type="synonym">Libellula fulva</name>
    <dbReference type="NCBI Taxonomy" id="123851"/>
    <lineage>
        <taxon>Eukaryota</taxon>
        <taxon>Metazoa</taxon>
        <taxon>Ecdysozoa</taxon>
        <taxon>Arthropoda</taxon>
        <taxon>Hexapoda</taxon>
        <taxon>Insecta</taxon>
        <taxon>Pterygota</taxon>
        <taxon>Palaeoptera</taxon>
        <taxon>Odonata</taxon>
        <taxon>Epiprocta</taxon>
        <taxon>Anisoptera</taxon>
        <taxon>Libelluloidea</taxon>
        <taxon>Libellulidae</taxon>
        <taxon>Ladona</taxon>
    </lineage>
</organism>
<evidence type="ECO:0000256" key="10">
    <source>
        <dbReference type="ARBA" id="ARBA00022842"/>
    </source>
</evidence>
<dbReference type="InterPro" id="IPR020550">
    <property type="entry name" value="Inositol_monophosphatase_CS"/>
</dbReference>
<dbReference type="InterPro" id="IPR000760">
    <property type="entry name" value="Inositol_monophosphatase-like"/>
</dbReference>
<keyword evidence="7 17" id="KW-0812">Transmembrane</keyword>
<feature type="binding site" evidence="16">
    <location>
        <position position="163"/>
    </location>
    <ligand>
        <name>Mg(2+)</name>
        <dbReference type="ChEBI" id="CHEBI:18420"/>
        <label>1</label>
        <note>catalytic</note>
    </ligand>
</feature>
<keyword evidence="19" id="KW-1185">Reference proteome</keyword>
<dbReference type="EMBL" id="KZ308580">
    <property type="protein sequence ID" value="KAG8231865.1"/>
    <property type="molecule type" value="Genomic_DNA"/>
</dbReference>
<proteinExistence type="inferred from homology"/>
<comment type="similarity">
    <text evidence="5">Belongs to the inositol monophosphatase superfamily.</text>
</comment>
<evidence type="ECO:0000256" key="15">
    <source>
        <dbReference type="ARBA" id="ARBA00074068"/>
    </source>
</evidence>
<dbReference type="FunFam" id="3.40.190.80:FF:000007">
    <property type="entry name" value="Blast:Putative inositol monophosphatase 3"/>
    <property type="match status" value="1"/>
</dbReference>
<feature type="binding site" evidence="16">
    <location>
        <position position="162"/>
    </location>
    <ligand>
        <name>Mg(2+)</name>
        <dbReference type="ChEBI" id="CHEBI:18420"/>
        <label>1</label>
        <note>catalytic</note>
    </ligand>
</feature>
<comment type="pathway">
    <text evidence="4">Polyol metabolism; myo-inositol biosynthesis; myo-inositol from D-glucose 6-phosphate: step 2/2.</text>
</comment>
<dbReference type="SUPFAM" id="SSF56655">
    <property type="entry name" value="Carbohydrate phosphatase"/>
    <property type="match status" value="1"/>
</dbReference>
<name>A0A8K0KBH8_LADFU</name>
<dbReference type="AlphaFoldDB" id="A0A8K0KBH8"/>
<dbReference type="PANTHER" id="PTHR43028:SF4">
    <property type="entry name" value="INOSITOL MONOPHOSPHATASE 3"/>
    <property type="match status" value="1"/>
</dbReference>
<evidence type="ECO:0000313" key="19">
    <source>
        <dbReference type="Proteomes" id="UP000792457"/>
    </source>
</evidence>
<evidence type="ECO:0000256" key="7">
    <source>
        <dbReference type="ARBA" id="ARBA00022692"/>
    </source>
</evidence>
<evidence type="ECO:0000256" key="17">
    <source>
        <dbReference type="SAM" id="Phobius"/>
    </source>
</evidence>
<dbReference type="PANTHER" id="PTHR43028">
    <property type="entry name" value="3'(2'),5'-BISPHOSPHATE NUCLEOTIDASE 1"/>
    <property type="match status" value="1"/>
</dbReference>
<dbReference type="GO" id="GO:0016020">
    <property type="term" value="C:membrane"/>
    <property type="evidence" value="ECO:0007669"/>
    <property type="project" value="UniProtKB-SubCell"/>
</dbReference>
<dbReference type="OrthoDB" id="74460at2759"/>
<comment type="catalytic activity">
    <reaction evidence="1">
        <text>a myo-inositol phosphate + H2O = myo-inositol + phosphate</text>
        <dbReference type="Rhea" id="RHEA:24056"/>
        <dbReference type="ChEBI" id="CHEBI:15377"/>
        <dbReference type="ChEBI" id="CHEBI:17268"/>
        <dbReference type="ChEBI" id="CHEBI:43474"/>
        <dbReference type="ChEBI" id="CHEBI:84139"/>
        <dbReference type="EC" id="3.1.3.25"/>
    </reaction>
</comment>
<reference evidence="18" key="1">
    <citation type="submission" date="2013-04" db="EMBL/GenBank/DDBJ databases">
        <authorList>
            <person name="Qu J."/>
            <person name="Murali S.C."/>
            <person name="Bandaranaike D."/>
            <person name="Bellair M."/>
            <person name="Blankenburg K."/>
            <person name="Chao H."/>
            <person name="Dinh H."/>
            <person name="Doddapaneni H."/>
            <person name="Downs B."/>
            <person name="Dugan-Rocha S."/>
            <person name="Elkadiri S."/>
            <person name="Gnanaolivu R.D."/>
            <person name="Hernandez B."/>
            <person name="Javaid M."/>
            <person name="Jayaseelan J.C."/>
            <person name="Lee S."/>
            <person name="Li M."/>
            <person name="Ming W."/>
            <person name="Munidasa M."/>
            <person name="Muniz J."/>
            <person name="Nguyen L."/>
            <person name="Ongeri F."/>
            <person name="Osuji N."/>
            <person name="Pu L.-L."/>
            <person name="Puazo M."/>
            <person name="Qu C."/>
            <person name="Quiroz J."/>
            <person name="Raj R."/>
            <person name="Weissenberger G."/>
            <person name="Xin Y."/>
            <person name="Zou X."/>
            <person name="Han Y."/>
            <person name="Richards S."/>
            <person name="Worley K."/>
            <person name="Muzny D."/>
            <person name="Gibbs R."/>
        </authorList>
    </citation>
    <scope>NUCLEOTIDE SEQUENCE</scope>
    <source>
        <strain evidence="18">Sampled in the wild</strain>
    </source>
</reference>
<dbReference type="GO" id="GO:0046854">
    <property type="term" value="P:phosphatidylinositol phosphate biosynthetic process"/>
    <property type="evidence" value="ECO:0007669"/>
    <property type="project" value="InterPro"/>
</dbReference>
<dbReference type="PROSITE" id="PS00630">
    <property type="entry name" value="IMP_2"/>
    <property type="match status" value="1"/>
</dbReference>
<evidence type="ECO:0000256" key="14">
    <source>
        <dbReference type="ARBA" id="ARBA00042949"/>
    </source>
</evidence>
<dbReference type="EC" id="3.1.3.25" evidence="6"/>
<feature type="binding site" evidence="16">
    <location>
        <position position="160"/>
    </location>
    <ligand>
        <name>Mg(2+)</name>
        <dbReference type="ChEBI" id="CHEBI:18420"/>
        <label>1</label>
        <note>catalytic</note>
    </ligand>
</feature>
<dbReference type="Gene3D" id="3.40.190.80">
    <property type="match status" value="1"/>
</dbReference>
<evidence type="ECO:0000256" key="13">
    <source>
        <dbReference type="ARBA" id="ARBA00042119"/>
    </source>
</evidence>
<evidence type="ECO:0000256" key="5">
    <source>
        <dbReference type="ARBA" id="ARBA00009759"/>
    </source>
</evidence>
<evidence type="ECO:0000256" key="1">
    <source>
        <dbReference type="ARBA" id="ARBA00001033"/>
    </source>
</evidence>
<comment type="caution">
    <text evidence="18">The sequence shown here is derived from an EMBL/GenBank/DDBJ whole genome shotgun (WGS) entry which is preliminary data.</text>
</comment>
<comment type="cofactor">
    <cofactor evidence="2 16">
        <name>Mg(2+)</name>
        <dbReference type="ChEBI" id="CHEBI:18420"/>
    </cofactor>
</comment>
<dbReference type="GO" id="GO:0052834">
    <property type="term" value="F:inositol monophosphate phosphatase activity"/>
    <property type="evidence" value="ECO:0007669"/>
    <property type="project" value="UniProtKB-EC"/>
</dbReference>
<evidence type="ECO:0000256" key="4">
    <source>
        <dbReference type="ARBA" id="ARBA00005152"/>
    </source>
</evidence>
<feature type="binding site" evidence="16">
    <location>
        <position position="118"/>
    </location>
    <ligand>
        <name>Mg(2+)</name>
        <dbReference type="ChEBI" id="CHEBI:18420"/>
        <label>1</label>
        <note>catalytic</note>
    </ligand>
</feature>
<reference evidence="18" key="2">
    <citation type="submission" date="2017-10" db="EMBL/GenBank/DDBJ databases">
        <title>Ladona fulva Genome sequencing and assembly.</title>
        <authorList>
            <person name="Murali S."/>
            <person name="Richards S."/>
            <person name="Bandaranaike D."/>
            <person name="Bellair M."/>
            <person name="Blankenburg K."/>
            <person name="Chao H."/>
            <person name="Dinh H."/>
            <person name="Doddapaneni H."/>
            <person name="Dugan-Rocha S."/>
            <person name="Elkadiri S."/>
            <person name="Gnanaolivu R."/>
            <person name="Hernandez B."/>
            <person name="Skinner E."/>
            <person name="Javaid M."/>
            <person name="Lee S."/>
            <person name="Li M."/>
            <person name="Ming W."/>
            <person name="Munidasa M."/>
            <person name="Muniz J."/>
            <person name="Nguyen L."/>
            <person name="Hughes D."/>
            <person name="Osuji N."/>
            <person name="Pu L.-L."/>
            <person name="Puazo M."/>
            <person name="Qu C."/>
            <person name="Quiroz J."/>
            <person name="Raj R."/>
            <person name="Weissenberger G."/>
            <person name="Xin Y."/>
            <person name="Zou X."/>
            <person name="Han Y."/>
            <person name="Worley K."/>
            <person name="Muzny D."/>
            <person name="Gibbs R."/>
        </authorList>
    </citation>
    <scope>NUCLEOTIDE SEQUENCE</scope>
    <source>
        <strain evidence="18">Sampled in the wild</strain>
    </source>
</reference>
<dbReference type="Pfam" id="PF00459">
    <property type="entry name" value="Inositol_P"/>
    <property type="match status" value="1"/>
</dbReference>
<feature type="binding site" evidence="16">
    <location>
        <position position="280"/>
    </location>
    <ligand>
        <name>Mg(2+)</name>
        <dbReference type="ChEBI" id="CHEBI:18420"/>
        <label>1</label>
        <note>catalytic</note>
    </ligand>
</feature>
<dbReference type="CDD" id="cd01640">
    <property type="entry name" value="IPPase"/>
    <property type="match status" value="1"/>
</dbReference>
<keyword evidence="11 17" id="KW-1133">Transmembrane helix</keyword>
<evidence type="ECO:0000256" key="3">
    <source>
        <dbReference type="ARBA" id="ARBA00004167"/>
    </source>
</evidence>
<dbReference type="Gene3D" id="3.30.540.10">
    <property type="entry name" value="Fructose-1,6-Bisphosphatase, subunit A, domain 1"/>
    <property type="match status" value="1"/>
</dbReference>
<dbReference type="Proteomes" id="UP000792457">
    <property type="component" value="Unassembled WGS sequence"/>
</dbReference>
<dbReference type="InterPro" id="IPR050725">
    <property type="entry name" value="CysQ/Inositol_MonoPase"/>
</dbReference>
<evidence type="ECO:0000256" key="6">
    <source>
        <dbReference type="ARBA" id="ARBA00013106"/>
    </source>
</evidence>
<dbReference type="GO" id="GO:0008254">
    <property type="term" value="F:3'-nucleotidase activity"/>
    <property type="evidence" value="ECO:0007669"/>
    <property type="project" value="TreeGrafter"/>
</dbReference>
<keyword evidence="12 17" id="KW-0472">Membrane</keyword>
<protein>
    <recommendedName>
        <fullName evidence="15">Putative inositol monophosphatase 3</fullName>
        <ecNumber evidence="6">3.1.3.25</ecNumber>
    </recommendedName>
    <alternativeName>
        <fullName evidence="14">Inositol-1(or 4)-monophosphatase 3</fullName>
    </alternativeName>
    <alternativeName>
        <fullName evidence="13">Myo-inositol monophosphatase A3</fullName>
    </alternativeName>
</protein>
<comment type="subcellular location">
    <subcellularLocation>
        <location evidence="3">Membrane</location>
        <topology evidence="3">Single-pass membrane protein</topology>
    </subcellularLocation>
</comment>